<dbReference type="OrthoDB" id="8455036at2"/>
<dbReference type="RefSeq" id="WP_119035832.1">
    <property type="nucleotide sequence ID" value="NZ_QXDC01000003.1"/>
</dbReference>
<name>A0A397PA63_9SPHN</name>
<dbReference type="AlphaFoldDB" id="A0A397PA63"/>
<sequence length="81" mass="9138">MTPWTWWAGYSSDVEGDGTYCIGEFDTRAEAIAAGLNDTLRGETFHIIEARSSTDRRHEGADTIPFVRMRHHEIITNGPRS</sequence>
<comment type="caution">
    <text evidence="1">The sequence shown here is derived from an EMBL/GenBank/DDBJ whole genome shotgun (WGS) entry which is preliminary data.</text>
</comment>
<evidence type="ECO:0000313" key="2">
    <source>
        <dbReference type="Proteomes" id="UP000266568"/>
    </source>
</evidence>
<dbReference type="Proteomes" id="UP000266568">
    <property type="component" value="Unassembled WGS sequence"/>
</dbReference>
<protein>
    <submittedName>
        <fullName evidence="1">Uncharacterized protein</fullName>
    </submittedName>
</protein>
<dbReference type="EMBL" id="QXDC01000003">
    <property type="protein sequence ID" value="RIA44067.1"/>
    <property type="molecule type" value="Genomic_DNA"/>
</dbReference>
<gene>
    <name evidence="1" type="ORF">DFR49_2303</name>
</gene>
<accession>A0A397PA63</accession>
<reference evidence="1 2" key="1">
    <citation type="submission" date="2018-08" db="EMBL/GenBank/DDBJ databases">
        <title>Genomic Encyclopedia of Type Strains, Phase IV (KMG-IV): sequencing the most valuable type-strain genomes for metagenomic binning, comparative biology and taxonomic classification.</title>
        <authorList>
            <person name="Goeker M."/>
        </authorList>
    </citation>
    <scope>NUCLEOTIDE SEQUENCE [LARGE SCALE GENOMIC DNA]</scope>
    <source>
        <strain evidence="1 2">DSM 25527</strain>
    </source>
</reference>
<organism evidence="1 2">
    <name type="scientific">Hephaestia caeni</name>
    <dbReference type="NCBI Taxonomy" id="645617"/>
    <lineage>
        <taxon>Bacteria</taxon>
        <taxon>Pseudomonadati</taxon>
        <taxon>Pseudomonadota</taxon>
        <taxon>Alphaproteobacteria</taxon>
        <taxon>Sphingomonadales</taxon>
        <taxon>Sphingomonadaceae</taxon>
        <taxon>Hephaestia</taxon>
    </lineage>
</organism>
<evidence type="ECO:0000313" key="1">
    <source>
        <dbReference type="EMBL" id="RIA44067.1"/>
    </source>
</evidence>
<proteinExistence type="predicted"/>
<keyword evidence="2" id="KW-1185">Reference proteome</keyword>